<evidence type="ECO:0000313" key="3">
    <source>
        <dbReference type="EMBL" id="KAJ7760909.1"/>
    </source>
</evidence>
<feature type="signal peptide" evidence="2">
    <location>
        <begin position="1"/>
        <end position="24"/>
    </location>
</feature>
<keyword evidence="4" id="KW-1185">Reference proteome</keyword>
<evidence type="ECO:0000256" key="2">
    <source>
        <dbReference type="SAM" id="SignalP"/>
    </source>
</evidence>
<feature type="chain" id="PRO_5042137563" description="Secreted protein" evidence="2">
    <location>
        <begin position="25"/>
        <end position="129"/>
    </location>
</feature>
<accession>A0AAD7NH67</accession>
<comment type="caution">
    <text evidence="3">The sequence shown here is derived from an EMBL/GenBank/DDBJ whole genome shotgun (WGS) entry which is preliminary data.</text>
</comment>
<evidence type="ECO:0008006" key="5">
    <source>
        <dbReference type="Google" id="ProtNLM"/>
    </source>
</evidence>
<reference evidence="3" key="1">
    <citation type="submission" date="2023-03" db="EMBL/GenBank/DDBJ databases">
        <title>Massive genome expansion in bonnet fungi (Mycena s.s.) driven by repeated elements and novel gene families across ecological guilds.</title>
        <authorList>
            <consortium name="Lawrence Berkeley National Laboratory"/>
            <person name="Harder C.B."/>
            <person name="Miyauchi S."/>
            <person name="Viragh M."/>
            <person name="Kuo A."/>
            <person name="Thoen E."/>
            <person name="Andreopoulos B."/>
            <person name="Lu D."/>
            <person name="Skrede I."/>
            <person name="Drula E."/>
            <person name="Henrissat B."/>
            <person name="Morin E."/>
            <person name="Kohler A."/>
            <person name="Barry K."/>
            <person name="LaButti K."/>
            <person name="Morin E."/>
            <person name="Salamov A."/>
            <person name="Lipzen A."/>
            <person name="Mereny Z."/>
            <person name="Hegedus B."/>
            <person name="Baldrian P."/>
            <person name="Stursova M."/>
            <person name="Weitz H."/>
            <person name="Taylor A."/>
            <person name="Grigoriev I.V."/>
            <person name="Nagy L.G."/>
            <person name="Martin F."/>
            <person name="Kauserud H."/>
        </authorList>
    </citation>
    <scope>NUCLEOTIDE SEQUENCE</scope>
    <source>
        <strain evidence="3">CBHHK188m</strain>
    </source>
</reference>
<sequence>MNPISCFLFFFFLTLQFRVKFALGSRPSQSRIFKDPSMLNTTRHMCPAMASTSSSHDPWCLHVNLTPTPALLLSKFSRIPKDSTRGIAPGGTRKCPFDSGPGDHFPHTSKSLKKNWPENTLEKNRFREA</sequence>
<feature type="compositionally biased region" description="Basic and acidic residues" evidence="1">
    <location>
        <begin position="120"/>
        <end position="129"/>
    </location>
</feature>
<gene>
    <name evidence="3" type="ORF">DFH07DRAFT_771697</name>
</gene>
<evidence type="ECO:0000256" key="1">
    <source>
        <dbReference type="SAM" id="MobiDB-lite"/>
    </source>
</evidence>
<protein>
    <recommendedName>
        <fullName evidence="5">Secreted protein</fullName>
    </recommendedName>
</protein>
<evidence type="ECO:0000313" key="4">
    <source>
        <dbReference type="Proteomes" id="UP001215280"/>
    </source>
</evidence>
<dbReference type="AlphaFoldDB" id="A0AAD7NH67"/>
<name>A0AAD7NH67_9AGAR</name>
<dbReference type="Proteomes" id="UP001215280">
    <property type="component" value="Unassembled WGS sequence"/>
</dbReference>
<feature type="region of interest" description="Disordered" evidence="1">
    <location>
        <begin position="83"/>
        <end position="129"/>
    </location>
</feature>
<organism evidence="3 4">
    <name type="scientific">Mycena maculata</name>
    <dbReference type="NCBI Taxonomy" id="230809"/>
    <lineage>
        <taxon>Eukaryota</taxon>
        <taxon>Fungi</taxon>
        <taxon>Dikarya</taxon>
        <taxon>Basidiomycota</taxon>
        <taxon>Agaricomycotina</taxon>
        <taxon>Agaricomycetes</taxon>
        <taxon>Agaricomycetidae</taxon>
        <taxon>Agaricales</taxon>
        <taxon>Marasmiineae</taxon>
        <taxon>Mycenaceae</taxon>
        <taxon>Mycena</taxon>
    </lineage>
</organism>
<keyword evidence="2" id="KW-0732">Signal</keyword>
<proteinExistence type="predicted"/>
<dbReference type="EMBL" id="JARJLG010000047">
    <property type="protein sequence ID" value="KAJ7760909.1"/>
    <property type="molecule type" value="Genomic_DNA"/>
</dbReference>